<gene>
    <name evidence="3" type="ORF">TCM_037494</name>
</gene>
<dbReference type="SMART" id="SM00271">
    <property type="entry name" value="DnaJ"/>
    <property type="match status" value="1"/>
</dbReference>
<dbReference type="HOGENOM" id="CLU_777100_0_0_1"/>
<sequence>MPLPYLQGFLDAAEENFRSQNLEGAIKQAKMARDYIDQVLIAYRVHLASQEKTNDVPDYYAVLGVRDCNADKDAIKKAFKQRVLKVHTDENSSAAADGAFKLVSEAWEVLSEPSSRQAYDKRRGSTRPRKQHECGEQDDTAPKSSKGRASTSTRDESGASEQAGPNSGSRAAGQSNTGATNNQPSAHGSSGFRAEAAGRYGASASKDQAPFYNRTTRSANCSGTWPINNPPPFYYTVEGAWVNSFNANQPFNRGATGLSGRTTATGYQAPAPENTARASWAERQMYERPNQYGQSPPNFGAEYRMRSERPNQYGEGIHIYIAISKMLEFGFSIEDFVAGFSDIHIYFVILKLLEFGFTIEI</sequence>
<dbReference type="EMBL" id="CM001887">
    <property type="protein sequence ID" value="EOY30212.1"/>
    <property type="molecule type" value="Genomic_DNA"/>
</dbReference>
<dbReference type="Pfam" id="PF00226">
    <property type="entry name" value="DnaJ"/>
    <property type="match status" value="1"/>
</dbReference>
<feature type="domain" description="J" evidence="2">
    <location>
        <begin position="58"/>
        <end position="123"/>
    </location>
</feature>
<dbReference type="AlphaFoldDB" id="A0A061GM63"/>
<name>A0A061GM63_THECC</name>
<dbReference type="CDD" id="cd06257">
    <property type="entry name" value="DnaJ"/>
    <property type="match status" value="1"/>
</dbReference>
<dbReference type="Proteomes" id="UP000026915">
    <property type="component" value="Chromosome 9"/>
</dbReference>
<dbReference type="PANTHER" id="PTHR44137:SF57">
    <property type="entry name" value="CHAPERONE DNAJ-DOMAIN PROTEIN"/>
    <property type="match status" value="1"/>
</dbReference>
<dbReference type="SUPFAM" id="SSF46565">
    <property type="entry name" value="Chaperone J-domain"/>
    <property type="match status" value="1"/>
</dbReference>
<dbReference type="InterPro" id="IPR001623">
    <property type="entry name" value="DnaJ_domain"/>
</dbReference>
<dbReference type="Gramene" id="EOY30212">
    <property type="protein sequence ID" value="EOY30212"/>
    <property type="gene ID" value="TCM_037494"/>
</dbReference>
<keyword evidence="4" id="KW-1185">Reference proteome</keyword>
<accession>A0A061GM63</accession>
<dbReference type="STRING" id="3641.A0A061GM63"/>
<reference evidence="3 4" key="1">
    <citation type="journal article" date="2013" name="Genome Biol.">
        <title>The genome sequence of the most widely cultivated cacao type and its use to identify candidate genes regulating pod color.</title>
        <authorList>
            <person name="Motamayor J.C."/>
            <person name="Mockaitis K."/>
            <person name="Schmutz J."/>
            <person name="Haiminen N."/>
            <person name="Iii D.L."/>
            <person name="Cornejo O."/>
            <person name="Findley S.D."/>
            <person name="Zheng P."/>
            <person name="Utro F."/>
            <person name="Royaert S."/>
            <person name="Saski C."/>
            <person name="Jenkins J."/>
            <person name="Podicheti R."/>
            <person name="Zhao M."/>
            <person name="Scheffler B.E."/>
            <person name="Stack J.C."/>
            <person name="Feltus F.A."/>
            <person name="Mustiga G.M."/>
            <person name="Amores F."/>
            <person name="Phillips W."/>
            <person name="Marelli J.P."/>
            <person name="May G.D."/>
            <person name="Shapiro H."/>
            <person name="Ma J."/>
            <person name="Bustamante C.D."/>
            <person name="Schnell R.J."/>
            <person name="Main D."/>
            <person name="Gilbert D."/>
            <person name="Parida L."/>
            <person name="Kuhn D.N."/>
        </authorList>
    </citation>
    <scope>NUCLEOTIDE SEQUENCE [LARGE SCALE GENOMIC DNA]</scope>
    <source>
        <strain evidence="4">cv. Matina 1-6</strain>
    </source>
</reference>
<protein>
    <recommendedName>
        <fullName evidence="2">J domain-containing protein</fullName>
    </recommendedName>
</protein>
<dbReference type="PANTHER" id="PTHR44137">
    <property type="entry name" value="BNAC03G44070D PROTEIN"/>
    <property type="match status" value="1"/>
</dbReference>
<dbReference type="PROSITE" id="PS50076">
    <property type="entry name" value="DNAJ_2"/>
    <property type="match status" value="1"/>
</dbReference>
<feature type="compositionally biased region" description="Polar residues" evidence="1">
    <location>
        <begin position="159"/>
        <end position="188"/>
    </location>
</feature>
<evidence type="ECO:0000313" key="4">
    <source>
        <dbReference type="Proteomes" id="UP000026915"/>
    </source>
</evidence>
<organism evidence="3 4">
    <name type="scientific">Theobroma cacao</name>
    <name type="common">Cacao</name>
    <name type="synonym">Cocoa</name>
    <dbReference type="NCBI Taxonomy" id="3641"/>
    <lineage>
        <taxon>Eukaryota</taxon>
        <taxon>Viridiplantae</taxon>
        <taxon>Streptophyta</taxon>
        <taxon>Embryophyta</taxon>
        <taxon>Tracheophyta</taxon>
        <taxon>Spermatophyta</taxon>
        <taxon>Magnoliopsida</taxon>
        <taxon>eudicotyledons</taxon>
        <taxon>Gunneridae</taxon>
        <taxon>Pentapetalae</taxon>
        <taxon>rosids</taxon>
        <taxon>malvids</taxon>
        <taxon>Malvales</taxon>
        <taxon>Malvaceae</taxon>
        <taxon>Byttnerioideae</taxon>
        <taxon>Theobroma</taxon>
    </lineage>
</organism>
<evidence type="ECO:0000259" key="2">
    <source>
        <dbReference type="PROSITE" id="PS50076"/>
    </source>
</evidence>
<evidence type="ECO:0000313" key="3">
    <source>
        <dbReference type="EMBL" id="EOY30212.1"/>
    </source>
</evidence>
<dbReference type="InterPro" id="IPR036869">
    <property type="entry name" value="J_dom_sf"/>
</dbReference>
<feature type="region of interest" description="Disordered" evidence="1">
    <location>
        <begin position="111"/>
        <end position="203"/>
    </location>
</feature>
<dbReference type="eggNOG" id="ENOG502T0E3">
    <property type="taxonomic scope" value="Eukaryota"/>
</dbReference>
<dbReference type="Gene3D" id="1.10.287.110">
    <property type="entry name" value="DnaJ domain"/>
    <property type="match status" value="1"/>
</dbReference>
<dbReference type="InParanoid" id="A0A061GM63"/>
<evidence type="ECO:0000256" key="1">
    <source>
        <dbReference type="SAM" id="MobiDB-lite"/>
    </source>
</evidence>
<proteinExistence type="predicted"/>